<accession>A0A0T7PRD4</accession>
<proteinExistence type="predicted"/>
<name>A0A0T7PRD4_MYCTX</name>
<reference evidence="1" key="2">
    <citation type="submission" date="2015-03" db="EMBL/GenBank/DDBJ databases">
        <authorList>
            <person name="Murphy D."/>
        </authorList>
    </citation>
    <scope>NUCLEOTIDE SEQUENCE [LARGE SCALE GENOMIC DNA]</scope>
    <source>
        <strain evidence="1">K00500041</strain>
    </source>
</reference>
<evidence type="ECO:0000313" key="1">
    <source>
        <dbReference type="EMBL" id="COV27703.1"/>
    </source>
</evidence>
<dbReference type="EMBL" id="CSBK01001688">
    <property type="protein sequence ID" value="COZ02055.1"/>
    <property type="molecule type" value="Genomic_DNA"/>
</dbReference>
<dbReference type="EMBL" id="CSAE01000076">
    <property type="protein sequence ID" value="COV27703.1"/>
    <property type="molecule type" value="Genomic_DNA"/>
</dbReference>
<dbReference type="AlphaFoldDB" id="A0A0T7PRD4"/>
<evidence type="ECO:0000313" key="4">
    <source>
        <dbReference type="Proteomes" id="UP000039021"/>
    </source>
</evidence>
<protein>
    <submittedName>
        <fullName evidence="1">Uncharacterized protein</fullName>
    </submittedName>
</protein>
<organism evidence="1 3">
    <name type="scientific">Mycobacterium tuberculosis</name>
    <dbReference type="NCBI Taxonomy" id="1773"/>
    <lineage>
        <taxon>Bacteria</taxon>
        <taxon>Bacillati</taxon>
        <taxon>Actinomycetota</taxon>
        <taxon>Actinomycetes</taxon>
        <taxon>Mycobacteriales</taxon>
        <taxon>Mycobacteriaceae</taxon>
        <taxon>Mycobacterium</taxon>
        <taxon>Mycobacterium tuberculosis complex</taxon>
    </lineage>
</organism>
<gene>
    <name evidence="1" type="ORF">ERS007703_01013</name>
    <name evidence="2" type="ORF">ERS007739_03309</name>
</gene>
<evidence type="ECO:0000313" key="2">
    <source>
        <dbReference type="EMBL" id="COZ02055.1"/>
    </source>
</evidence>
<sequence length="57" mass="6259">MAVTLLRPPPTVMRRHFRFGFFFIGNEYVSVITSTMVMCSPASGRASPIPTRAAPST</sequence>
<dbReference type="Proteomes" id="UP000039021">
    <property type="component" value="Unassembled WGS sequence"/>
</dbReference>
<dbReference type="Proteomes" id="UP000038802">
    <property type="component" value="Unassembled WGS sequence"/>
</dbReference>
<reference evidence="3 4" key="1">
    <citation type="submission" date="2015-03" db="EMBL/GenBank/DDBJ databases">
        <authorList>
            <consortium name="Pathogen Informatics"/>
        </authorList>
    </citation>
    <scope>NUCLEOTIDE SEQUENCE [LARGE SCALE GENOMIC DNA]</scope>
    <source>
        <strain evidence="3">K00500041</strain>
        <strain evidence="4">N09902308</strain>
    </source>
</reference>
<evidence type="ECO:0000313" key="3">
    <source>
        <dbReference type="Proteomes" id="UP000038802"/>
    </source>
</evidence>
<reference evidence="2" key="3">
    <citation type="submission" date="2015-03" db="EMBL/GenBank/DDBJ databases">
        <authorList>
            <consortium name="Pathogen Informatics"/>
            <person name="Murphy D."/>
        </authorList>
    </citation>
    <scope>NUCLEOTIDE SEQUENCE</scope>
    <source>
        <strain evidence="2">N09902308</strain>
    </source>
</reference>